<reference evidence="1 2" key="1">
    <citation type="submission" date="2018-06" db="EMBL/GenBank/DDBJ databases">
        <title>Comparative genomics reveals the genomic features of Rhizophagus irregularis, R. cerebriforme, R. diaphanum and Gigaspora rosea, and their symbiotic lifestyle signature.</title>
        <authorList>
            <person name="Morin E."/>
            <person name="San Clemente H."/>
            <person name="Chen E.C.H."/>
            <person name="De La Providencia I."/>
            <person name="Hainaut M."/>
            <person name="Kuo A."/>
            <person name="Kohler A."/>
            <person name="Murat C."/>
            <person name="Tang N."/>
            <person name="Roy S."/>
            <person name="Loubradou J."/>
            <person name="Henrissat B."/>
            <person name="Grigoriev I.V."/>
            <person name="Corradi N."/>
            <person name="Roux C."/>
            <person name="Martin F.M."/>
        </authorList>
    </citation>
    <scope>NUCLEOTIDE SEQUENCE [LARGE SCALE GENOMIC DNA]</scope>
    <source>
        <strain evidence="1 2">DAOM 194757</strain>
    </source>
</reference>
<dbReference type="Proteomes" id="UP000266673">
    <property type="component" value="Unassembled WGS sequence"/>
</dbReference>
<gene>
    <name evidence="1" type="ORF">C2G38_2124256</name>
</gene>
<dbReference type="EMBL" id="QKWP01002561">
    <property type="protein sequence ID" value="RIB02880.1"/>
    <property type="molecule type" value="Genomic_DNA"/>
</dbReference>
<proteinExistence type="predicted"/>
<sequence length="52" mass="6173">MTLKKNIEESQVKLLIIVINYAPKLRMKTRKINGKLFYLISHIFVRLECPNL</sequence>
<comment type="caution">
    <text evidence="1">The sequence shown here is derived from an EMBL/GenBank/DDBJ whole genome shotgun (WGS) entry which is preliminary data.</text>
</comment>
<name>A0A397TY07_9GLOM</name>
<accession>A0A397TY07</accession>
<evidence type="ECO:0000313" key="1">
    <source>
        <dbReference type="EMBL" id="RIB02880.1"/>
    </source>
</evidence>
<evidence type="ECO:0000313" key="2">
    <source>
        <dbReference type="Proteomes" id="UP000266673"/>
    </source>
</evidence>
<organism evidence="1 2">
    <name type="scientific">Gigaspora rosea</name>
    <dbReference type="NCBI Taxonomy" id="44941"/>
    <lineage>
        <taxon>Eukaryota</taxon>
        <taxon>Fungi</taxon>
        <taxon>Fungi incertae sedis</taxon>
        <taxon>Mucoromycota</taxon>
        <taxon>Glomeromycotina</taxon>
        <taxon>Glomeromycetes</taxon>
        <taxon>Diversisporales</taxon>
        <taxon>Gigasporaceae</taxon>
        <taxon>Gigaspora</taxon>
    </lineage>
</organism>
<dbReference type="AlphaFoldDB" id="A0A397TY07"/>
<keyword evidence="2" id="KW-1185">Reference proteome</keyword>
<protein>
    <submittedName>
        <fullName evidence="1">Uncharacterized protein</fullName>
    </submittedName>
</protein>